<dbReference type="AlphaFoldDB" id="A0A6A6TCY2"/>
<feature type="compositionally biased region" description="Low complexity" evidence="1">
    <location>
        <begin position="516"/>
        <end position="525"/>
    </location>
</feature>
<dbReference type="PROSITE" id="PS50004">
    <property type="entry name" value="C2"/>
    <property type="match status" value="1"/>
</dbReference>
<evidence type="ECO:0000256" key="1">
    <source>
        <dbReference type="SAM" id="MobiDB-lite"/>
    </source>
</evidence>
<feature type="compositionally biased region" description="Basic and acidic residues" evidence="1">
    <location>
        <begin position="435"/>
        <end position="446"/>
    </location>
</feature>
<feature type="region of interest" description="Disordered" evidence="1">
    <location>
        <begin position="1"/>
        <end position="64"/>
    </location>
</feature>
<dbReference type="OrthoDB" id="73919at2759"/>
<feature type="compositionally biased region" description="Basic and acidic residues" evidence="1">
    <location>
        <begin position="582"/>
        <end position="607"/>
    </location>
</feature>
<feature type="compositionally biased region" description="Basic and acidic residues" evidence="1">
    <location>
        <begin position="496"/>
        <end position="509"/>
    </location>
</feature>
<keyword evidence="4" id="KW-1185">Reference proteome</keyword>
<dbReference type="InterPro" id="IPR035892">
    <property type="entry name" value="C2_domain_sf"/>
</dbReference>
<feature type="region of interest" description="Disordered" evidence="1">
    <location>
        <begin position="100"/>
        <end position="121"/>
    </location>
</feature>
<evidence type="ECO:0000313" key="3">
    <source>
        <dbReference type="EMBL" id="KAF2657346.1"/>
    </source>
</evidence>
<dbReference type="PANTHER" id="PTHR47800">
    <property type="entry name" value="C2 DOMAIN-CONTAINING PROTEIN"/>
    <property type="match status" value="1"/>
</dbReference>
<dbReference type="SUPFAM" id="SSF49562">
    <property type="entry name" value="C2 domain (Calcium/lipid-binding domain, CaLB)"/>
    <property type="match status" value="1"/>
</dbReference>
<dbReference type="Gene3D" id="2.60.40.150">
    <property type="entry name" value="C2 domain"/>
    <property type="match status" value="1"/>
</dbReference>
<dbReference type="InterPro" id="IPR000008">
    <property type="entry name" value="C2_dom"/>
</dbReference>
<feature type="domain" description="C2" evidence="2">
    <location>
        <begin position="50"/>
        <end position="181"/>
    </location>
</feature>
<feature type="region of interest" description="Disordered" evidence="1">
    <location>
        <begin position="413"/>
        <end position="458"/>
    </location>
</feature>
<gene>
    <name evidence="3" type="ORF">K491DRAFT_777277</name>
</gene>
<feature type="compositionally biased region" description="Basic and acidic residues" evidence="1">
    <location>
        <begin position="540"/>
        <end position="567"/>
    </location>
</feature>
<feature type="compositionally biased region" description="Acidic residues" evidence="1">
    <location>
        <begin position="526"/>
        <end position="538"/>
    </location>
</feature>
<accession>A0A6A6TCY2</accession>
<dbReference type="PANTHER" id="PTHR47800:SF5">
    <property type="entry name" value="FER-1-LIKE PROTEIN 6"/>
    <property type="match status" value="1"/>
</dbReference>
<reference evidence="3" key="1">
    <citation type="journal article" date="2020" name="Stud. Mycol.">
        <title>101 Dothideomycetes genomes: a test case for predicting lifestyles and emergence of pathogens.</title>
        <authorList>
            <person name="Haridas S."/>
            <person name="Albert R."/>
            <person name="Binder M."/>
            <person name="Bloem J."/>
            <person name="Labutti K."/>
            <person name="Salamov A."/>
            <person name="Andreopoulos B."/>
            <person name="Baker S."/>
            <person name="Barry K."/>
            <person name="Bills G."/>
            <person name="Bluhm B."/>
            <person name="Cannon C."/>
            <person name="Castanera R."/>
            <person name="Culley D."/>
            <person name="Daum C."/>
            <person name="Ezra D."/>
            <person name="Gonzalez J."/>
            <person name="Henrissat B."/>
            <person name="Kuo A."/>
            <person name="Liang C."/>
            <person name="Lipzen A."/>
            <person name="Lutzoni F."/>
            <person name="Magnuson J."/>
            <person name="Mondo S."/>
            <person name="Nolan M."/>
            <person name="Ohm R."/>
            <person name="Pangilinan J."/>
            <person name="Park H.-J."/>
            <person name="Ramirez L."/>
            <person name="Alfaro M."/>
            <person name="Sun H."/>
            <person name="Tritt A."/>
            <person name="Yoshinaga Y."/>
            <person name="Zwiers L.-H."/>
            <person name="Turgeon B."/>
            <person name="Goodwin S."/>
            <person name="Spatafora J."/>
            <person name="Crous P."/>
            <person name="Grigoriev I."/>
        </authorList>
    </citation>
    <scope>NUCLEOTIDE SEQUENCE</scope>
    <source>
        <strain evidence="3">CBS 122681</strain>
    </source>
</reference>
<sequence>MAEENEKPTDVAPNGSAGEPAQKDEGANGLPHSSSLPKPRKTGTGSSKKKGPAGGFDDTPVPRAPPGYTIKFTFHRATNLPLADINTLSADPFIVAELSTDTPPRHKEDPPLQLRTPTIRQSTDPTWNTEWIVANIPASGFRLKARIYDEDPADHDDRLGNAHIQAGPISEGWAGIHDQAYDIKRRSASKRAYGLRLIAVCFGRVEHLRGSLYVSVEVLGKTQDDNGGRVYTLGPQYSIRHYSPLLGRLLGQKEPSQGGLSKRTGKAKPERYNFQANQIQLRGPTPEAMYHRYVEFKPFVKAMFTSKGVRGFILSKALHHQHARVYNFDQSTAYEMFKEPGEDFTRKFLNLVHYDQGGRIFTYVLTLDALFRFTETGKEFGIDMLSKHTMHSDVASYIAFSGEFFIRRLKHQRRQVPEEGGQNQTHPPDDIDGGPPKDDPPKDPSHYELIIDNDSGTYRPNAQLLPQLKEFFESNFPGLRVVTLDSQGDAEKMEQMKKEQRDRKKKEGDQIVYTQLSRSSSLSSSDIEDLDRLEDAGEMPEAHLRHQVKREAGARADAAKLHMKDYRPTNNYEGWRGNKHQPRQDDARVDEMREQAGEASEAKEKVDAPPATDAAPK</sequence>
<proteinExistence type="predicted"/>
<evidence type="ECO:0000259" key="2">
    <source>
        <dbReference type="PROSITE" id="PS50004"/>
    </source>
</evidence>
<dbReference type="SMART" id="SM00239">
    <property type="entry name" value="C2"/>
    <property type="match status" value="1"/>
</dbReference>
<dbReference type="GO" id="GO:0010628">
    <property type="term" value="P:positive regulation of gene expression"/>
    <property type="evidence" value="ECO:0007669"/>
    <property type="project" value="TreeGrafter"/>
</dbReference>
<dbReference type="EMBL" id="MU004326">
    <property type="protein sequence ID" value="KAF2657346.1"/>
    <property type="molecule type" value="Genomic_DNA"/>
</dbReference>
<evidence type="ECO:0000313" key="4">
    <source>
        <dbReference type="Proteomes" id="UP000799324"/>
    </source>
</evidence>
<dbReference type="Pfam" id="PF00168">
    <property type="entry name" value="C2"/>
    <property type="match status" value="1"/>
</dbReference>
<dbReference type="Proteomes" id="UP000799324">
    <property type="component" value="Unassembled WGS sequence"/>
</dbReference>
<protein>
    <submittedName>
        <fullName evidence="3">C2 domain-containing protein</fullName>
    </submittedName>
</protein>
<feature type="region of interest" description="Disordered" evidence="1">
    <location>
        <begin position="496"/>
        <end position="617"/>
    </location>
</feature>
<name>A0A6A6TCY2_9PLEO</name>
<organism evidence="3 4">
    <name type="scientific">Lophiostoma macrostomum CBS 122681</name>
    <dbReference type="NCBI Taxonomy" id="1314788"/>
    <lineage>
        <taxon>Eukaryota</taxon>
        <taxon>Fungi</taxon>
        <taxon>Dikarya</taxon>
        <taxon>Ascomycota</taxon>
        <taxon>Pezizomycotina</taxon>
        <taxon>Dothideomycetes</taxon>
        <taxon>Pleosporomycetidae</taxon>
        <taxon>Pleosporales</taxon>
        <taxon>Lophiostomataceae</taxon>
        <taxon>Lophiostoma</taxon>
    </lineage>
</organism>